<dbReference type="PANTHER" id="PTHR43649">
    <property type="entry name" value="ARABINOSE-BINDING PROTEIN-RELATED"/>
    <property type="match status" value="1"/>
</dbReference>
<sequence length="449" mass="50207">MAKKILLGILLTSMVLPGLASSVFAMAEAVEPKIPEGFKFGTYTQKPWEGKTIRVAMVAEPRSDALAKLAQEFTDLTGIKVEFNILAYPTLQEKQMVALTQGTGAYDIVHVDCVWVGQYAGEGWTVPLEKFIEQTDPATLAIEDFIPAVLAEQGMWEGKIFGPPFIQAVFGLHYRTDIFEKYGVNVPQTWEELRDTAEMLNLKEPGVYGITFMGRRGVQLQCTYDNMLWSFGGEWYDENYNPTINSQEAVDALEYFKSLIPFAPEGVLTYDWDENANAFAQGKAAMTIQWQNAAPMFYNPEKSKIIGNFDFTFVPGKQQADGTIKRTPTFGGWSLQIPKDAPNKEAAWEFLVWASSKALDPRLAYSQPGSRISGLQDPEMQKKYIEYKGMLESLPLAKGRPRIAPYAELADALEVALSEAMTGAKPSKQALDEANEKFKFIMKQWGLLK</sequence>
<reference evidence="5" key="1">
    <citation type="journal article" date="2015" name="PeerJ">
        <title>First genomic representation of candidate bacterial phylum KSB3 points to enhanced environmental sensing as a trigger of wastewater bulking.</title>
        <authorList>
            <person name="Sekiguchi Y."/>
            <person name="Ohashi A."/>
            <person name="Parks D.H."/>
            <person name="Yamauchi T."/>
            <person name="Tyson G.W."/>
            <person name="Hugenholtz P."/>
        </authorList>
    </citation>
    <scope>NUCLEOTIDE SEQUENCE [LARGE SCALE GENOMIC DNA]</scope>
</reference>
<protein>
    <submittedName>
        <fullName evidence="5">Sugar ABC transporter, periplasmic binding protein, putative</fullName>
    </submittedName>
</protein>
<dbReference type="AlphaFoldDB" id="A0A081BXW0"/>
<accession>A0A081BXW0</accession>
<dbReference type="InterPro" id="IPR050490">
    <property type="entry name" value="Bact_solute-bd_prot1"/>
</dbReference>
<evidence type="ECO:0000256" key="2">
    <source>
        <dbReference type="ARBA" id="ARBA00022448"/>
    </source>
</evidence>
<evidence type="ECO:0000256" key="1">
    <source>
        <dbReference type="ARBA" id="ARBA00008520"/>
    </source>
</evidence>
<dbReference type="STRING" id="1499967.U27_04130"/>
<dbReference type="HOGENOM" id="CLU_031285_9_2_0"/>
<keyword evidence="3 4" id="KW-0732">Signal</keyword>
<dbReference type="Pfam" id="PF01547">
    <property type="entry name" value="SBP_bac_1"/>
    <property type="match status" value="1"/>
</dbReference>
<gene>
    <name evidence="5" type="ORF">U27_04130</name>
</gene>
<dbReference type="EMBL" id="DF820465">
    <property type="protein sequence ID" value="GAK57165.1"/>
    <property type="molecule type" value="Genomic_DNA"/>
</dbReference>
<comment type="similarity">
    <text evidence="1">Belongs to the bacterial solute-binding protein 1 family.</text>
</comment>
<evidence type="ECO:0000256" key="4">
    <source>
        <dbReference type="SAM" id="SignalP"/>
    </source>
</evidence>
<evidence type="ECO:0000313" key="5">
    <source>
        <dbReference type="EMBL" id="GAK57165.1"/>
    </source>
</evidence>
<organism evidence="5">
    <name type="scientific">Vecturithrix granuli</name>
    <dbReference type="NCBI Taxonomy" id="1499967"/>
    <lineage>
        <taxon>Bacteria</taxon>
        <taxon>Candidatus Moduliflexota</taxon>
        <taxon>Candidatus Vecturitrichia</taxon>
        <taxon>Candidatus Vecturitrichales</taxon>
        <taxon>Candidatus Vecturitrichaceae</taxon>
        <taxon>Candidatus Vecturithrix</taxon>
    </lineage>
</organism>
<feature type="chain" id="PRO_5001755449" evidence="4">
    <location>
        <begin position="28"/>
        <end position="449"/>
    </location>
</feature>
<proteinExistence type="inferred from homology"/>
<keyword evidence="6" id="KW-1185">Reference proteome</keyword>
<dbReference type="eggNOG" id="COG1653">
    <property type="taxonomic scope" value="Bacteria"/>
</dbReference>
<evidence type="ECO:0000256" key="3">
    <source>
        <dbReference type="ARBA" id="ARBA00022729"/>
    </source>
</evidence>
<keyword evidence="2" id="KW-0813">Transport</keyword>
<dbReference type="SUPFAM" id="SSF53850">
    <property type="entry name" value="Periplasmic binding protein-like II"/>
    <property type="match status" value="1"/>
</dbReference>
<feature type="signal peptide" evidence="4">
    <location>
        <begin position="1"/>
        <end position="27"/>
    </location>
</feature>
<dbReference type="Proteomes" id="UP000030661">
    <property type="component" value="Unassembled WGS sequence"/>
</dbReference>
<evidence type="ECO:0000313" key="6">
    <source>
        <dbReference type="Proteomes" id="UP000030661"/>
    </source>
</evidence>
<dbReference type="Gene3D" id="3.40.190.10">
    <property type="entry name" value="Periplasmic binding protein-like II"/>
    <property type="match status" value="2"/>
</dbReference>
<name>A0A081BXW0_VECG1</name>
<dbReference type="InterPro" id="IPR006059">
    <property type="entry name" value="SBP"/>
</dbReference>
<dbReference type="PANTHER" id="PTHR43649:SF34">
    <property type="entry name" value="ABC TRANSPORTER PERIPLASMIC-BINDING PROTEIN YCJN-RELATED"/>
    <property type="match status" value="1"/>
</dbReference>